<name>A0ACB8AG14_9AGAM</name>
<reference evidence="1" key="1">
    <citation type="journal article" date="2021" name="New Phytol.">
        <title>Evolutionary innovations through gain and loss of genes in the ectomycorrhizal Boletales.</title>
        <authorList>
            <person name="Wu G."/>
            <person name="Miyauchi S."/>
            <person name="Morin E."/>
            <person name="Kuo A."/>
            <person name="Drula E."/>
            <person name="Varga T."/>
            <person name="Kohler A."/>
            <person name="Feng B."/>
            <person name="Cao Y."/>
            <person name="Lipzen A."/>
            <person name="Daum C."/>
            <person name="Hundley H."/>
            <person name="Pangilinan J."/>
            <person name="Johnson J."/>
            <person name="Barry K."/>
            <person name="LaButti K."/>
            <person name="Ng V."/>
            <person name="Ahrendt S."/>
            <person name="Min B."/>
            <person name="Choi I.G."/>
            <person name="Park H."/>
            <person name="Plett J.M."/>
            <person name="Magnuson J."/>
            <person name="Spatafora J.W."/>
            <person name="Nagy L.G."/>
            <person name="Henrissat B."/>
            <person name="Grigoriev I.V."/>
            <person name="Yang Z.L."/>
            <person name="Xu J."/>
            <person name="Martin F.M."/>
        </authorList>
    </citation>
    <scope>NUCLEOTIDE SEQUENCE</scope>
    <source>
        <strain evidence="1">ATCC 28755</strain>
    </source>
</reference>
<evidence type="ECO:0000313" key="1">
    <source>
        <dbReference type="EMBL" id="KAH7911839.1"/>
    </source>
</evidence>
<evidence type="ECO:0000313" key="2">
    <source>
        <dbReference type="Proteomes" id="UP000790377"/>
    </source>
</evidence>
<protein>
    <submittedName>
        <fullName evidence="1">Chromosome segregation protein Spc25-domain-containing protein</fullName>
    </submittedName>
</protein>
<dbReference type="EMBL" id="MU267666">
    <property type="protein sequence ID" value="KAH7911839.1"/>
    <property type="molecule type" value="Genomic_DNA"/>
</dbReference>
<accession>A0ACB8AG14</accession>
<gene>
    <name evidence="1" type="ORF">BJ138DRAFT_1005797</name>
</gene>
<proteinExistence type="predicted"/>
<comment type="caution">
    <text evidence="1">The sequence shown here is derived from an EMBL/GenBank/DDBJ whole genome shotgun (WGS) entry which is preliminary data.</text>
</comment>
<keyword evidence="2" id="KW-1185">Reference proteome</keyword>
<dbReference type="Proteomes" id="UP000790377">
    <property type="component" value="Unassembled WGS sequence"/>
</dbReference>
<organism evidence="1 2">
    <name type="scientific">Hygrophoropsis aurantiaca</name>
    <dbReference type="NCBI Taxonomy" id="72124"/>
    <lineage>
        <taxon>Eukaryota</taxon>
        <taxon>Fungi</taxon>
        <taxon>Dikarya</taxon>
        <taxon>Basidiomycota</taxon>
        <taxon>Agaricomycotina</taxon>
        <taxon>Agaricomycetes</taxon>
        <taxon>Agaricomycetidae</taxon>
        <taxon>Boletales</taxon>
        <taxon>Coniophorineae</taxon>
        <taxon>Hygrophoropsidaceae</taxon>
        <taxon>Hygrophoropsis</taxon>
    </lineage>
</organism>
<sequence length="249" mass="28820">MPQTVRPVHIDLAAILAEPTPQIDLRLHAYEISTTNFVKAVTNYTNRAVLEITKHRNSQETDKKKLIEKTHAVELETNQCKLREIELLAVLSKEQDEKRESEQSITALKRQLASIRENCATIDTEIEQYRAAVANLQRGKSPRMYRELWTLNFHASKSFPELTACQRRLQCVIEGVEKDLLLVRFSHIDEADVDREFSFVLDVSSRSYRVITTTPVIPKLPILLSELNESRDIYRFIKMIRLAFVSLVR</sequence>